<evidence type="ECO:0000313" key="3">
    <source>
        <dbReference type="Proteomes" id="UP000034085"/>
    </source>
</evidence>
<sequence>MKVFTLAFVLTFSISFAHANEYIKHNGTLSLSVKNGSAKFSINASHGDASGVCNMEGIAESVEAGTEQLNRWVYSDSSSTCVAVISELKDRAINLMTRSCESYCGVSAIGSIDGKYRKR</sequence>
<dbReference type="OrthoDB" id="6624628at2"/>
<dbReference type="AlphaFoldDB" id="A0A0F6TXS6"/>
<dbReference type="RefSeq" id="WP_046492206.1">
    <property type="nucleotide sequence ID" value="NZ_CP011132.1"/>
</dbReference>
<organism evidence="2 3">
    <name type="scientific">Citrobacter amalonaticus Y19</name>
    <dbReference type="NCBI Taxonomy" id="1261127"/>
    <lineage>
        <taxon>Bacteria</taxon>
        <taxon>Pseudomonadati</taxon>
        <taxon>Pseudomonadota</taxon>
        <taxon>Gammaproteobacteria</taxon>
        <taxon>Enterobacterales</taxon>
        <taxon>Enterobacteriaceae</taxon>
        <taxon>Citrobacter</taxon>
    </lineage>
</organism>
<dbReference type="EMBL" id="CP011132">
    <property type="protein sequence ID" value="AKE60634.1"/>
    <property type="molecule type" value="Genomic_DNA"/>
</dbReference>
<feature type="chain" id="PRO_5002510569" evidence="1">
    <location>
        <begin position="20"/>
        <end position="119"/>
    </location>
</feature>
<evidence type="ECO:0000256" key="1">
    <source>
        <dbReference type="SAM" id="SignalP"/>
    </source>
</evidence>
<name>A0A0F6TXS6_CITAM</name>
<keyword evidence="1" id="KW-0732">Signal</keyword>
<protein>
    <submittedName>
        <fullName evidence="2">Acyl-CoA dehydrogenase</fullName>
    </submittedName>
</protein>
<dbReference type="Proteomes" id="UP000034085">
    <property type="component" value="Chromosome"/>
</dbReference>
<gene>
    <name evidence="2" type="ORF">F384_19710</name>
</gene>
<reference evidence="2 3" key="1">
    <citation type="journal article" date="2013" name="Appl. Microbiol. Biotechnol.">
        <title>Glycerol assimilation and production of 1,3-propanediol by Citrobacter amalonaticus Y19.</title>
        <authorList>
            <person name="Ainala S.K."/>
            <person name="Ashok S."/>
            <person name="Ko Y."/>
            <person name="Park S."/>
        </authorList>
    </citation>
    <scope>NUCLEOTIDE SEQUENCE [LARGE SCALE GENOMIC DNA]</scope>
    <source>
        <strain evidence="2 3">Y19</strain>
    </source>
</reference>
<feature type="signal peptide" evidence="1">
    <location>
        <begin position="1"/>
        <end position="19"/>
    </location>
</feature>
<dbReference type="HOGENOM" id="CLU_2059079_0_0_6"/>
<dbReference type="PATRIC" id="fig|1261127.3.peg.4115"/>
<proteinExistence type="predicted"/>
<evidence type="ECO:0000313" key="2">
    <source>
        <dbReference type="EMBL" id="AKE60634.1"/>
    </source>
</evidence>
<accession>A0A0F6TXS6</accession>
<dbReference type="KEGG" id="cama:F384_19710"/>